<dbReference type="EC" id="3.1.3.73" evidence="1"/>
<protein>
    <recommendedName>
        <fullName evidence="1">Alpha-ribazole phosphatase</fullName>
        <ecNumber evidence="1">3.1.3.73</ecNumber>
    </recommendedName>
</protein>
<dbReference type="SUPFAM" id="SSF53254">
    <property type="entry name" value="Phosphoglycerate mutase-like"/>
    <property type="match status" value="1"/>
</dbReference>
<accession>W2C6Q9</accession>
<dbReference type="InterPro" id="IPR013078">
    <property type="entry name" value="His_Pase_superF_clade-1"/>
</dbReference>
<dbReference type="InterPro" id="IPR017578">
    <property type="entry name" value="Ribazole_CobC"/>
</dbReference>
<dbReference type="InterPro" id="IPR029033">
    <property type="entry name" value="His_PPase_superfam"/>
</dbReference>
<comment type="caution">
    <text evidence="2">The sequence shown here is derived from an EMBL/GenBank/DDBJ whole genome shotgun (WGS) entry which is preliminary data.</text>
</comment>
<organism evidence="2 3">
    <name type="scientific">Tannerella sp. oral taxon BU063 isolate Cell 2</name>
    <dbReference type="NCBI Taxonomy" id="1411148"/>
    <lineage>
        <taxon>Bacteria</taxon>
        <taxon>Pseudomonadati</taxon>
        <taxon>Bacteroidota</taxon>
        <taxon>Bacteroidia</taxon>
        <taxon>Bacteroidales</taxon>
        <taxon>Tannerellaceae</taxon>
        <taxon>Tannerella</taxon>
    </lineage>
</organism>
<evidence type="ECO:0000256" key="1">
    <source>
        <dbReference type="NCBIfam" id="TIGR03162"/>
    </source>
</evidence>
<sequence length="175" mass="19651">MDVFLIRHTSVDVPAGTCYGHTDVALRPTFPEEAALVKQQLDAYTFDAVYTSPLSRCTRLATYCGYPDALRDDRLKEMNMGAWEMQLFDAITDPRIQEWYDDYLHVAPTGGESYPDMQRRISAFLDELRETGHSRVALFAHGGVLMCARVHAGQLPPAEALRQLTPFGGIVRITL</sequence>
<evidence type="ECO:0000313" key="3">
    <source>
        <dbReference type="Proteomes" id="UP000018837"/>
    </source>
</evidence>
<dbReference type="PATRIC" id="fig|1411148.3.peg.124"/>
<dbReference type="Gene3D" id="3.40.50.1240">
    <property type="entry name" value="Phosphoglycerate mutase-like"/>
    <property type="match status" value="1"/>
</dbReference>
<dbReference type="AlphaFoldDB" id="W2C6Q9"/>
<dbReference type="GO" id="GO:0009236">
    <property type="term" value="P:cobalamin biosynthetic process"/>
    <property type="evidence" value="ECO:0007669"/>
    <property type="project" value="UniProtKB-UniRule"/>
</dbReference>
<gene>
    <name evidence="2" type="ORF">N425_01685</name>
</gene>
<evidence type="ECO:0000313" key="2">
    <source>
        <dbReference type="EMBL" id="ETK02919.1"/>
    </source>
</evidence>
<dbReference type="EMBL" id="AYUF01000285">
    <property type="protein sequence ID" value="ETK02919.1"/>
    <property type="molecule type" value="Genomic_DNA"/>
</dbReference>
<dbReference type="InterPro" id="IPR050275">
    <property type="entry name" value="PGM_Phosphatase"/>
</dbReference>
<dbReference type="PANTHER" id="PTHR48100:SF59">
    <property type="entry name" value="ADENOSYLCOBALAMIN_ALPHA-RIBAZOLE PHOSPHATASE"/>
    <property type="match status" value="1"/>
</dbReference>
<dbReference type="Proteomes" id="UP000018837">
    <property type="component" value="Unassembled WGS sequence"/>
</dbReference>
<dbReference type="PANTHER" id="PTHR48100">
    <property type="entry name" value="BROAD-SPECIFICITY PHOSPHATASE YOR283W-RELATED"/>
    <property type="match status" value="1"/>
</dbReference>
<dbReference type="GO" id="GO:0005737">
    <property type="term" value="C:cytoplasm"/>
    <property type="evidence" value="ECO:0007669"/>
    <property type="project" value="TreeGrafter"/>
</dbReference>
<dbReference type="Pfam" id="PF00300">
    <property type="entry name" value="His_Phos_1"/>
    <property type="match status" value="1"/>
</dbReference>
<proteinExistence type="predicted"/>
<dbReference type="SMART" id="SM00855">
    <property type="entry name" value="PGAM"/>
    <property type="match status" value="1"/>
</dbReference>
<dbReference type="CDD" id="cd07067">
    <property type="entry name" value="HP_PGM_like"/>
    <property type="match status" value="1"/>
</dbReference>
<dbReference type="GO" id="GO:0043755">
    <property type="term" value="F:alpha-ribazole phosphatase activity"/>
    <property type="evidence" value="ECO:0007669"/>
    <property type="project" value="UniProtKB-UniRule"/>
</dbReference>
<reference evidence="2 3" key="1">
    <citation type="submission" date="2013-11" db="EMBL/GenBank/DDBJ databases">
        <title>Single cell genomics of uncultured Tannerella BU063 (oral taxon 286).</title>
        <authorList>
            <person name="Beall C.J."/>
            <person name="Campbell A.G."/>
            <person name="Griffen A.L."/>
            <person name="Podar M."/>
            <person name="Leys E.J."/>
        </authorList>
    </citation>
    <scope>NUCLEOTIDE SEQUENCE [LARGE SCALE GENOMIC DNA]</scope>
    <source>
        <strain evidence="2">Cell 2</strain>
    </source>
</reference>
<name>W2C6Q9_9BACT</name>
<dbReference type="NCBIfam" id="TIGR03162">
    <property type="entry name" value="ribazole_cobC"/>
    <property type="match status" value="1"/>
</dbReference>